<sequence length="246" mass="27922">MELPPPPYSAAPQNESYRYSPRAVALKSARPRTAPEFNGQRHADPRLSLLNLDQNFHRFPRSFGFYYAINSTADIVIALHANDRHSLFYISSHLSSNSQPSLVLHSSPHSSSSPLATADINFVSDTVAIKLYDSPTSVIKAQSAKTSYAQMTFIAQLSGCDSMEQFAWKDIYRRERILSDKKMNGMKLINCETGEIVATWTKPKFSHRKLGKMNFMSRERSKLGERFELMAVLTLLSILSREREKR</sequence>
<proteinExistence type="predicted"/>
<dbReference type="AlphaFoldDB" id="A0A420IW30"/>
<dbReference type="Proteomes" id="UP000285326">
    <property type="component" value="Unassembled WGS sequence"/>
</dbReference>
<name>A0A420IW30_9PEZI</name>
<accession>A0A420IW30</accession>
<dbReference type="EMBL" id="MCBS01020866">
    <property type="protein sequence ID" value="RKF78745.1"/>
    <property type="molecule type" value="Genomic_DNA"/>
</dbReference>
<gene>
    <name evidence="1" type="ORF">GcM1_208019</name>
</gene>
<organism evidence="1 2">
    <name type="scientific">Golovinomyces cichoracearum</name>
    <dbReference type="NCBI Taxonomy" id="62708"/>
    <lineage>
        <taxon>Eukaryota</taxon>
        <taxon>Fungi</taxon>
        <taxon>Dikarya</taxon>
        <taxon>Ascomycota</taxon>
        <taxon>Pezizomycotina</taxon>
        <taxon>Leotiomycetes</taxon>
        <taxon>Erysiphales</taxon>
        <taxon>Erysiphaceae</taxon>
        <taxon>Golovinomyces</taxon>
    </lineage>
</organism>
<evidence type="ECO:0000313" key="1">
    <source>
        <dbReference type="EMBL" id="RKF78745.1"/>
    </source>
</evidence>
<reference evidence="1 2" key="1">
    <citation type="journal article" date="2018" name="BMC Genomics">
        <title>Comparative genome analyses reveal sequence features reflecting distinct modes of host-adaptation between dicot and monocot powdery mildew.</title>
        <authorList>
            <person name="Wu Y."/>
            <person name="Ma X."/>
            <person name="Pan Z."/>
            <person name="Kale S.D."/>
            <person name="Song Y."/>
            <person name="King H."/>
            <person name="Zhang Q."/>
            <person name="Presley C."/>
            <person name="Deng X."/>
            <person name="Wei C.I."/>
            <person name="Xiao S."/>
        </authorList>
    </citation>
    <scope>NUCLEOTIDE SEQUENCE [LARGE SCALE GENOMIC DNA]</scope>
    <source>
        <strain evidence="1">UMSG1</strain>
    </source>
</reference>
<protein>
    <submittedName>
        <fullName evidence="1">Uncharacterized protein</fullName>
    </submittedName>
</protein>
<comment type="caution">
    <text evidence="1">The sequence shown here is derived from an EMBL/GenBank/DDBJ whole genome shotgun (WGS) entry which is preliminary data.</text>
</comment>
<evidence type="ECO:0000313" key="2">
    <source>
        <dbReference type="Proteomes" id="UP000285326"/>
    </source>
</evidence>